<reference evidence="13" key="1">
    <citation type="submission" date="2020-07" db="EMBL/GenBank/DDBJ databases">
        <title>Genome sequence and genetic diversity analysis of an under-domesticated orphan crop, white fonio (Digitaria exilis).</title>
        <authorList>
            <person name="Bennetzen J.L."/>
            <person name="Chen S."/>
            <person name="Ma X."/>
            <person name="Wang X."/>
            <person name="Yssel A.E.J."/>
            <person name="Chaluvadi S.R."/>
            <person name="Johnson M."/>
            <person name="Gangashetty P."/>
            <person name="Hamidou F."/>
            <person name="Sanogo M.D."/>
            <person name="Zwaenepoel A."/>
            <person name="Wallace J."/>
            <person name="Van De Peer Y."/>
            <person name="Van Deynze A."/>
        </authorList>
    </citation>
    <scope>NUCLEOTIDE SEQUENCE</scope>
    <source>
        <tissue evidence="13">Leaves</tissue>
    </source>
</reference>
<keyword evidence="6 10" id="KW-0547">Nucleotide-binding</keyword>
<dbReference type="EMBL" id="JACEFO010002479">
    <property type="protein sequence ID" value="KAF8658790.1"/>
    <property type="molecule type" value="Genomic_DNA"/>
</dbReference>
<dbReference type="PANTHER" id="PTHR24056">
    <property type="entry name" value="CELL DIVISION PROTEIN KINASE"/>
    <property type="match status" value="1"/>
</dbReference>
<evidence type="ECO:0000256" key="5">
    <source>
        <dbReference type="ARBA" id="ARBA00022679"/>
    </source>
</evidence>
<dbReference type="InterPro" id="IPR000719">
    <property type="entry name" value="Prot_kinase_dom"/>
</dbReference>
<feature type="compositionally biased region" description="Basic and acidic residues" evidence="11">
    <location>
        <begin position="417"/>
        <end position="426"/>
    </location>
</feature>
<accession>A0A835ACN5</accession>
<keyword evidence="14" id="KW-1185">Reference proteome</keyword>
<comment type="caution">
    <text evidence="13">The sequence shown here is derived from an EMBL/GenBank/DDBJ whole genome shotgun (WGS) entry which is preliminary data.</text>
</comment>
<dbReference type="GO" id="GO:0008353">
    <property type="term" value="F:RNA polymerase II CTD heptapeptide repeat kinase activity"/>
    <property type="evidence" value="ECO:0007669"/>
    <property type="project" value="UniProtKB-EC"/>
</dbReference>
<feature type="binding site" evidence="10">
    <location>
        <position position="159"/>
    </location>
    <ligand>
        <name>ATP</name>
        <dbReference type="ChEBI" id="CHEBI:30616"/>
    </ligand>
</feature>
<sequence>MGCAQAKPSRGSPARSDGRGIDRLMRDNAYRPFVPNHGAVSRLSDPLPAATKDPRHVSAAPARTTTTMKTTTPDADVALQAPTAPPPLPPPHPPPARREDELVDGWPTWLLDNVPREALEGIVPRSADAYDKIEKVGQGTYSNVYKARERETGRLVALKKVRLETSESESVRFMAREIRILRRLDHPNVMSLDGIATSRMHRSIYLVFDFMYSDLTKVISRPGERLTEPQIKSYMQQLLSGLQHCHERGILHRDIKGSNLLIDRHGVLKIGDFGLANYYGPGRRRPLTSRVVTLWYRAPELLLGSTDYGVGIDLWSAGCLLAEMFFGKPLLRATTEVEQLFKIFSLCGSPPDDYWRKTKLSPTFKPPKAYKSTTAERFRDLPPTAVSLLATLLALDPAARGTAGQALQSSAEAETAFAEKEGKAESRGAAVGDEQRIFQQRGQDSDGTVMATANASSSVKEPLDITINLASSSSYSKVPRRFSVSPDQVLLQESSPAAPQDQQQLSAAKTLYGSGSDDDHENHQPLPAPDDDDVAGGEPPAASSNGGVPVNRSLERRSPDFMTDFEAAAAALRGSEELPSKQYVLVDHV</sequence>
<evidence type="ECO:0000256" key="10">
    <source>
        <dbReference type="PROSITE-ProRule" id="PRU10141"/>
    </source>
</evidence>
<evidence type="ECO:0000256" key="6">
    <source>
        <dbReference type="ARBA" id="ARBA00022741"/>
    </source>
</evidence>
<dbReference type="Gene3D" id="3.30.200.20">
    <property type="entry name" value="Phosphorylase Kinase, domain 1"/>
    <property type="match status" value="1"/>
</dbReference>
<feature type="domain" description="Protein kinase" evidence="12">
    <location>
        <begin position="130"/>
        <end position="417"/>
    </location>
</feature>
<dbReference type="EC" id="2.7.11.23" evidence="2"/>
<evidence type="ECO:0000256" key="2">
    <source>
        <dbReference type="ARBA" id="ARBA00012409"/>
    </source>
</evidence>
<dbReference type="CDD" id="cd07840">
    <property type="entry name" value="STKc_CDK9_like"/>
    <property type="match status" value="1"/>
</dbReference>
<dbReference type="InterPro" id="IPR011009">
    <property type="entry name" value="Kinase-like_dom_sf"/>
</dbReference>
<dbReference type="GO" id="GO:0005524">
    <property type="term" value="F:ATP binding"/>
    <property type="evidence" value="ECO:0007669"/>
    <property type="project" value="UniProtKB-UniRule"/>
</dbReference>
<keyword evidence="7" id="KW-0418">Kinase</keyword>
<keyword evidence="5" id="KW-0808">Transferase</keyword>
<feature type="region of interest" description="Disordered" evidence="11">
    <location>
        <begin position="412"/>
        <end position="434"/>
    </location>
</feature>
<evidence type="ECO:0000256" key="3">
    <source>
        <dbReference type="ARBA" id="ARBA00022527"/>
    </source>
</evidence>
<keyword evidence="8 10" id="KW-0067">ATP-binding</keyword>
<evidence type="ECO:0000256" key="9">
    <source>
        <dbReference type="ARBA" id="ARBA00049280"/>
    </source>
</evidence>
<dbReference type="AlphaFoldDB" id="A0A835ACN5"/>
<keyword evidence="4" id="KW-0597">Phosphoprotein</keyword>
<feature type="region of interest" description="Disordered" evidence="11">
    <location>
        <begin position="511"/>
        <end position="557"/>
    </location>
</feature>
<evidence type="ECO:0000313" key="14">
    <source>
        <dbReference type="Proteomes" id="UP000636709"/>
    </source>
</evidence>
<dbReference type="PROSITE" id="PS00108">
    <property type="entry name" value="PROTEIN_KINASE_ST"/>
    <property type="match status" value="1"/>
</dbReference>
<dbReference type="Proteomes" id="UP000636709">
    <property type="component" value="Unassembled WGS sequence"/>
</dbReference>
<evidence type="ECO:0000313" key="13">
    <source>
        <dbReference type="EMBL" id="KAF8658790.1"/>
    </source>
</evidence>
<protein>
    <recommendedName>
        <fullName evidence="2">[RNA-polymerase]-subunit kinase</fullName>
        <ecNumber evidence="2">2.7.11.23</ecNumber>
    </recommendedName>
</protein>
<dbReference type="SUPFAM" id="SSF56112">
    <property type="entry name" value="Protein kinase-like (PK-like)"/>
    <property type="match status" value="1"/>
</dbReference>
<evidence type="ECO:0000256" key="7">
    <source>
        <dbReference type="ARBA" id="ARBA00022777"/>
    </source>
</evidence>
<proteinExistence type="inferred from homology"/>
<keyword evidence="3" id="KW-0723">Serine/threonine-protein kinase</keyword>
<feature type="compositionally biased region" description="Basic and acidic residues" evidence="11">
    <location>
        <begin position="16"/>
        <end position="29"/>
    </location>
</feature>
<dbReference type="OrthoDB" id="1732493at2759"/>
<name>A0A835ACN5_9POAL</name>
<feature type="region of interest" description="Disordered" evidence="11">
    <location>
        <begin position="1"/>
        <end position="99"/>
    </location>
</feature>
<dbReference type="GO" id="GO:0000307">
    <property type="term" value="C:cyclin-dependent protein kinase holoenzyme complex"/>
    <property type="evidence" value="ECO:0007669"/>
    <property type="project" value="TreeGrafter"/>
</dbReference>
<dbReference type="PROSITE" id="PS50011">
    <property type="entry name" value="PROTEIN_KINASE_DOM"/>
    <property type="match status" value="1"/>
</dbReference>
<organism evidence="13 14">
    <name type="scientific">Digitaria exilis</name>
    <dbReference type="NCBI Taxonomy" id="1010633"/>
    <lineage>
        <taxon>Eukaryota</taxon>
        <taxon>Viridiplantae</taxon>
        <taxon>Streptophyta</taxon>
        <taxon>Embryophyta</taxon>
        <taxon>Tracheophyta</taxon>
        <taxon>Spermatophyta</taxon>
        <taxon>Magnoliopsida</taxon>
        <taxon>Liliopsida</taxon>
        <taxon>Poales</taxon>
        <taxon>Poaceae</taxon>
        <taxon>PACMAD clade</taxon>
        <taxon>Panicoideae</taxon>
        <taxon>Panicodae</taxon>
        <taxon>Paniceae</taxon>
        <taxon>Anthephorinae</taxon>
        <taxon>Digitaria</taxon>
    </lineage>
</organism>
<dbReference type="InterPro" id="IPR050108">
    <property type="entry name" value="CDK"/>
</dbReference>
<evidence type="ECO:0000256" key="8">
    <source>
        <dbReference type="ARBA" id="ARBA00022840"/>
    </source>
</evidence>
<evidence type="ECO:0000256" key="1">
    <source>
        <dbReference type="ARBA" id="ARBA00006485"/>
    </source>
</evidence>
<dbReference type="GO" id="GO:0032968">
    <property type="term" value="P:positive regulation of transcription elongation by RNA polymerase II"/>
    <property type="evidence" value="ECO:0007669"/>
    <property type="project" value="TreeGrafter"/>
</dbReference>
<dbReference type="PROSITE" id="PS00107">
    <property type="entry name" value="PROTEIN_KINASE_ATP"/>
    <property type="match status" value="1"/>
</dbReference>
<dbReference type="InterPro" id="IPR017441">
    <property type="entry name" value="Protein_kinase_ATP_BS"/>
</dbReference>
<dbReference type="Gene3D" id="1.10.510.10">
    <property type="entry name" value="Transferase(Phosphotransferase) domain 1"/>
    <property type="match status" value="1"/>
</dbReference>
<dbReference type="InterPro" id="IPR008271">
    <property type="entry name" value="Ser/Thr_kinase_AS"/>
</dbReference>
<dbReference type="PANTHER" id="PTHR24056:SF221">
    <property type="entry name" value="OS02G0304500 PROTEIN"/>
    <property type="match status" value="1"/>
</dbReference>
<comment type="similarity">
    <text evidence="1">Belongs to the protein kinase superfamily. CMGC Ser/Thr protein kinase family. CDC2/CDKX subfamily.</text>
</comment>
<evidence type="ECO:0000256" key="11">
    <source>
        <dbReference type="SAM" id="MobiDB-lite"/>
    </source>
</evidence>
<dbReference type="GO" id="GO:0005634">
    <property type="term" value="C:nucleus"/>
    <property type="evidence" value="ECO:0007669"/>
    <property type="project" value="TreeGrafter"/>
</dbReference>
<dbReference type="Pfam" id="PF00069">
    <property type="entry name" value="Pkinase"/>
    <property type="match status" value="1"/>
</dbReference>
<dbReference type="FunFam" id="3.30.200.20:FF:000021">
    <property type="entry name" value="probable serine/threonine-protein kinase At1g54610"/>
    <property type="match status" value="1"/>
</dbReference>
<feature type="compositionally biased region" description="Pro residues" evidence="11">
    <location>
        <begin position="83"/>
        <end position="94"/>
    </location>
</feature>
<gene>
    <name evidence="13" type="ORF">HU200_059276</name>
</gene>
<evidence type="ECO:0000256" key="4">
    <source>
        <dbReference type="ARBA" id="ARBA00022553"/>
    </source>
</evidence>
<comment type="catalytic activity">
    <reaction evidence="9">
        <text>[DNA-directed RNA polymerase] + ATP = phospho-[DNA-directed RNA polymerase] + ADP + H(+)</text>
        <dbReference type="Rhea" id="RHEA:10216"/>
        <dbReference type="Rhea" id="RHEA-COMP:11321"/>
        <dbReference type="Rhea" id="RHEA-COMP:11322"/>
        <dbReference type="ChEBI" id="CHEBI:15378"/>
        <dbReference type="ChEBI" id="CHEBI:30616"/>
        <dbReference type="ChEBI" id="CHEBI:43176"/>
        <dbReference type="ChEBI" id="CHEBI:68546"/>
        <dbReference type="ChEBI" id="CHEBI:456216"/>
        <dbReference type="EC" id="2.7.11.23"/>
    </reaction>
</comment>
<dbReference type="SMART" id="SM00220">
    <property type="entry name" value="S_TKc"/>
    <property type="match status" value="1"/>
</dbReference>
<dbReference type="FunFam" id="1.10.510.10:FF:000624">
    <property type="entry name" value="Mitogen-activated protein kinase"/>
    <property type="match status" value="1"/>
</dbReference>
<evidence type="ECO:0000259" key="12">
    <source>
        <dbReference type="PROSITE" id="PS50011"/>
    </source>
</evidence>